<feature type="region of interest" description="Disordered" evidence="4">
    <location>
        <begin position="1"/>
        <end position="23"/>
    </location>
</feature>
<evidence type="ECO:0000256" key="3">
    <source>
        <dbReference type="ARBA" id="ARBA00038502"/>
    </source>
</evidence>
<reference evidence="6 7" key="1">
    <citation type="submission" date="2018-11" db="EMBL/GenBank/DDBJ databases">
        <title>Trebonia kvetii gen.nov., sp.nov., a novel acidophilic actinobacterium, and proposal of the new actinobacterial family Treboniaceae fam. nov.</title>
        <authorList>
            <person name="Rapoport D."/>
            <person name="Sagova-Mareckova M."/>
            <person name="Sedlacek I."/>
            <person name="Provaznik J."/>
            <person name="Kralova S."/>
            <person name="Pavlinic D."/>
            <person name="Benes V."/>
            <person name="Kopecky J."/>
        </authorList>
    </citation>
    <scope>NUCLEOTIDE SEQUENCE [LARGE SCALE GENOMIC DNA]</scope>
    <source>
        <strain evidence="6 7">15Tr583</strain>
    </source>
</reference>
<name>A0A6P2BY72_9ACTN</name>
<keyword evidence="7" id="KW-1185">Reference proteome</keyword>
<evidence type="ECO:0000256" key="1">
    <source>
        <dbReference type="ARBA" id="ARBA00022679"/>
    </source>
</evidence>
<dbReference type="InterPro" id="IPR000182">
    <property type="entry name" value="GNAT_dom"/>
</dbReference>
<dbReference type="PANTHER" id="PTHR43792">
    <property type="entry name" value="GNAT FAMILY, PUTATIVE (AFU_ORTHOLOGUE AFUA_3G00765)-RELATED-RELATED"/>
    <property type="match status" value="1"/>
</dbReference>
<feature type="domain" description="N-acetyltransferase" evidence="5">
    <location>
        <begin position="46"/>
        <end position="217"/>
    </location>
</feature>
<proteinExistence type="inferred from homology"/>
<dbReference type="SUPFAM" id="SSF55729">
    <property type="entry name" value="Acyl-CoA N-acyltransferases (Nat)"/>
    <property type="match status" value="1"/>
</dbReference>
<dbReference type="PROSITE" id="PS51186">
    <property type="entry name" value="GNAT"/>
    <property type="match status" value="1"/>
</dbReference>
<dbReference type="GO" id="GO:0008999">
    <property type="term" value="F:protein-N-terminal-alanine acetyltransferase activity"/>
    <property type="evidence" value="ECO:0007669"/>
    <property type="project" value="TreeGrafter"/>
</dbReference>
<protein>
    <submittedName>
        <fullName evidence="6">N-acetyltransferase</fullName>
    </submittedName>
</protein>
<dbReference type="GO" id="GO:0005737">
    <property type="term" value="C:cytoplasm"/>
    <property type="evidence" value="ECO:0007669"/>
    <property type="project" value="TreeGrafter"/>
</dbReference>
<evidence type="ECO:0000256" key="4">
    <source>
        <dbReference type="SAM" id="MobiDB-lite"/>
    </source>
</evidence>
<evidence type="ECO:0000313" key="7">
    <source>
        <dbReference type="Proteomes" id="UP000460272"/>
    </source>
</evidence>
<gene>
    <name evidence="6" type="ORF">EAS64_16525</name>
</gene>
<dbReference type="Pfam" id="PF13302">
    <property type="entry name" value="Acetyltransf_3"/>
    <property type="match status" value="1"/>
</dbReference>
<dbReference type="Proteomes" id="UP000460272">
    <property type="component" value="Unassembled WGS sequence"/>
</dbReference>
<evidence type="ECO:0000313" key="6">
    <source>
        <dbReference type="EMBL" id="TVZ04024.1"/>
    </source>
</evidence>
<keyword evidence="1 6" id="KW-0808">Transferase</keyword>
<comment type="caution">
    <text evidence="6">The sequence shown here is derived from an EMBL/GenBank/DDBJ whole genome shotgun (WGS) entry which is preliminary data.</text>
</comment>
<keyword evidence="2" id="KW-0012">Acyltransferase</keyword>
<dbReference type="InterPro" id="IPR051531">
    <property type="entry name" value="N-acetyltransferase"/>
</dbReference>
<sequence>MCPESHSVAPTLDGISRHSGERSTAVGRINGWPATLTEPDLLDAPVVLRPVRVADARAWREIRVRNASWLRPWEPSNPETPLVRSPIGPYVSMVRTMRREARQGVALPWVILYGGRFAGQLTIGSITWGSSRSGQIGYWIDETYAGRGIVPTALAMAVDHCFRMMGMHRLEASIRPENIASRRVVEKLGFRDEGIRVRQLHINGSWRDHICYAITAEEVPAGMLPRWRSSLAASRSGA</sequence>
<accession>A0A6P2BY72</accession>
<dbReference type="PANTHER" id="PTHR43792:SF8">
    <property type="entry name" value="[RIBOSOMAL PROTEIN US5]-ALANINE N-ACETYLTRANSFERASE"/>
    <property type="match status" value="1"/>
</dbReference>
<comment type="similarity">
    <text evidence="3">Belongs to the acetyltransferase family. RimJ subfamily.</text>
</comment>
<dbReference type="Gene3D" id="3.40.630.30">
    <property type="match status" value="1"/>
</dbReference>
<dbReference type="OrthoDB" id="5242221at2"/>
<evidence type="ECO:0000259" key="5">
    <source>
        <dbReference type="PROSITE" id="PS51186"/>
    </source>
</evidence>
<dbReference type="AlphaFoldDB" id="A0A6P2BY72"/>
<evidence type="ECO:0000256" key="2">
    <source>
        <dbReference type="ARBA" id="ARBA00023315"/>
    </source>
</evidence>
<dbReference type="InterPro" id="IPR016181">
    <property type="entry name" value="Acyl_CoA_acyltransferase"/>
</dbReference>
<dbReference type="EMBL" id="RPFW01000003">
    <property type="protein sequence ID" value="TVZ04024.1"/>
    <property type="molecule type" value="Genomic_DNA"/>
</dbReference>
<organism evidence="6 7">
    <name type="scientific">Trebonia kvetii</name>
    <dbReference type="NCBI Taxonomy" id="2480626"/>
    <lineage>
        <taxon>Bacteria</taxon>
        <taxon>Bacillati</taxon>
        <taxon>Actinomycetota</taxon>
        <taxon>Actinomycetes</taxon>
        <taxon>Streptosporangiales</taxon>
        <taxon>Treboniaceae</taxon>
        <taxon>Trebonia</taxon>
    </lineage>
</organism>